<keyword evidence="2" id="KW-1185">Reference proteome</keyword>
<dbReference type="EMBL" id="CP015519">
    <property type="protein sequence ID" value="APG28084.1"/>
    <property type="molecule type" value="Genomic_DNA"/>
</dbReference>
<gene>
    <name evidence="1" type="ORF">A7E78_09675</name>
</gene>
<dbReference type="Pfam" id="PF03692">
    <property type="entry name" value="CxxCxxCC"/>
    <property type="match status" value="1"/>
</dbReference>
<organism evidence="1 2">
    <name type="scientific">Syntrophotalea acetylenivorans</name>
    <dbReference type="NCBI Taxonomy" id="1842532"/>
    <lineage>
        <taxon>Bacteria</taxon>
        <taxon>Pseudomonadati</taxon>
        <taxon>Thermodesulfobacteriota</taxon>
        <taxon>Desulfuromonadia</taxon>
        <taxon>Desulfuromonadales</taxon>
        <taxon>Syntrophotaleaceae</taxon>
        <taxon>Syntrophotalea</taxon>
    </lineage>
</organism>
<dbReference type="InterPro" id="IPR005358">
    <property type="entry name" value="Puta_zinc/iron-chelating_dom"/>
</dbReference>
<proteinExistence type="predicted"/>
<dbReference type="OrthoDB" id="275146at2"/>
<dbReference type="KEGG" id="pef:A7E78_09675"/>
<protein>
    <submittedName>
        <fullName evidence="1">Fe-S-oxidoreductase</fullName>
    </submittedName>
</protein>
<reference evidence="1 2" key="1">
    <citation type="journal article" date="2017" name="Genome Announc.">
        <title>Complete Genome Sequences of Two Acetylene-Fermenting Pelobacter acetylenicus Strains.</title>
        <authorList>
            <person name="Sutton J.M."/>
            <person name="Baesman S.M."/>
            <person name="Fierst J.L."/>
            <person name="Poret-Peterson A.T."/>
            <person name="Oremland R.S."/>
            <person name="Dunlap D.S."/>
            <person name="Akob D.M."/>
        </authorList>
    </citation>
    <scope>NUCLEOTIDE SEQUENCE [LARGE SCALE GENOMIC DNA]</scope>
    <source>
        <strain evidence="1 2">SFB93</strain>
    </source>
</reference>
<sequence length="133" mass="15553">MKKQIRHHCHVDSPATWIKYRKGLCNDCRAVCCSLPVEVRVEDLVRMELIDAFEAEEPAKQLAKRLKKEGLIDHFNFKHEIFTLARRANDDCIFLDQISRRCTIYARRPATCRNHPQVGPRPGYCAYQQQAVR</sequence>
<dbReference type="AlphaFoldDB" id="A0A1L3GQ81"/>
<name>A0A1L3GQ81_9BACT</name>
<dbReference type="PANTHER" id="PTHR35866">
    <property type="entry name" value="PUTATIVE-RELATED"/>
    <property type="match status" value="1"/>
</dbReference>
<dbReference type="Proteomes" id="UP000182517">
    <property type="component" value="Chromosome"/>
</dbReference>
<evidence type="ECO:0000313" key="1">
    <source>
        <dbReference type="EMBL" id="APG28084.1"/>
    </source>
</evidence>
<dbReference type="STRING" id="1842532.A7E78_09675"/>
<accession>A0A1L3GQ81</accession>
<dbReference type="RefSeq" id="WP_072284044.1">
    <property type="nucleotide sequence ID" value="NZ_CP015519.1"/>
</dbReference>
<evidence type="ECO:0000313" key="2">
    <source>
        <dbReference type="Proteomes" id="UP000182517"/>
    </source>
</evidence>
<dbReference type="PANTHER" id="PTHR35866:SF1">
    <property type="entry name" value="YKGJ FAMILY CYSTEINE CLUSTER PROTEIN"/>
    <property type="match status" value="1"/>
</dbReference>